<accession>A0A4S2KP53</accession>
<dbReference type="Proteomes" id="UP000310200">
    <property type="component" value="Unassembled WGS sequence"/>
</dbReference>
<sequence length="62" mass="7112">MLFYLLWHCDLEPDVKTANPIVLTKKSFVMLPDKDFWLKLRARESKIPVTQGISNGHGVEGQ</sequence>
<reference evidence="1 2" key="1">
    <citation type="journal article" date="2019" name="Philos. Trans. R. Soc. Lond., B, Biol. Sci.">
        <title>Ant behaviour and brain gene expression of defending hosts depend on the ecological success of the intruding social parasite.</title>
        <authorList>
            <person name="Kaur R."/>
            <person name="Stoldt M."/>
            <person name="Jongepier E."/>
            <person name="Feldmeyer B."/>
            <person name="Menzel F."/>
            <person name="Bornberg-Bauer E."/>
            <person name="Foitzik S."/>
        </authorList>
    </citation>
    <scope>NUCLEOTIDE SEQUENCE [LARGE SCALE GENOMIC DNA]</scope>
    <source>
        <tissue evidence="1">Whole body</tissue>
    </source>
</reference>
<evidence type="ECO:0000313" key="1">
    <source>
        <dbReference type="EMBL" id="TGZ51176.1"/>
    </source>
</evidence>
<protein>
    <submittedName>
        <fullName evidence="1">Uncharacterized protein</fullName>
    </submittedName>
</protein>
<proteinExistence type="predicted"/>
<name>A0A4S2KP53_9HYME</name>
<gene>
    <name evidence="1" type="ORF">DBV15_13026</name>
</gene>
<keyword evidence="2" id="KW-1185">Reference proteome</keyword>
<organism evidence="1 2">
    <name type="scientific">Temnothorax longispinosus</name>
    <dbReference type="NCBI Taxonomy" id="300112"/>
    <lineage>
        <taxon>Eukaryota</taxon>
        <taxon>Metazoa</taxon>
        <taxon>Ecdysozoa</taxon>
        <taxon>Arthropoda</taxon>
        <taxon>Hexapoda</taxon>
        <taxon>Insecta</taxon>
        <taxon>Pterygota</taxon>
        <taxon>Neoptera</taxon>
        <taxon>Endopterygota</taxon>
        <taxon>Hymenoptera</taxon>
        <taxon>Apocrita</taxon>
        <taxon>Aculeata</taxon>
        <taxon>Formicoidea</taxon>
        <taxon>Formicidae</taxon>
        <taxon>Myrmicinae</taxon>
        <taxon>Temnothorax</taxon>
    </lineage>
</organism>
<comment type="caution">
    <text evidence="1">The sequence shown here is derived from an EMBL/GenBank/DDBJ whole genome shotgun (WGS) entry which is preliminary data.</text>
</comment>
<evidence type="ECO:0000313" key="2">
    <source>
        <dbReference type="Proteomes" id="UP000310200"/>
    </source>
</evidence>
<dbReference type="AlphaFoldDB" id="A0A4S2KP53"/>
<dbReference type="EMBL" id="QBLH01001768">
    <property type="protein sequence ID" value="TGZ51176.1"/>
    <property type="molecule type" value="Genomic_DNA"/>
</dbReference>